<name>A0A241RM35_LACPE</name>
<dbReference type="Proteomes" id="UP001151834">
    <property type="component" value="Unassembled WGS sequence"/>
</dbReference>
<dbReference type="EMBL" id="PVOB01000297">
    <property type="protein sequence ID" value="PRO90713.1"/>
    <property type="molecule type" value="Genomic_DNA"/>
</dbReference>
<reference evidence="1" key="4">
    <citation type="journal article" date="2023" name="Front Nutr">
        <title>Lactiplantibacillus pentosus P2020 protects the hyperuricemia and renal inflammation in mice.</title>
        <authorList>
            <person name="Wang Z."/>
            <person name="Song L."/>
            <person name="Li X."/>
            <person name="Xiao Y."/>
            <person name="Huang Y."/>
            <person name="Zhang Y."/>
            <person name="Li J."/>
            <person name="Li M."/>
            <person name="Ren Z."/>
        </authorList>
    </citation>
    <scope>NUCLEOTIDE SEQUENCE</scope>
    <source>
        <strain evidence="1">P2000</strain>
    </source>
</reference>
<evidence type="ECO:0000313" key="4">
    <source>
        <dbReference type="EMBL" id="RMW56754.1"/>
    </source>
</evidence>
<organism evidence="3 6">
    <name type="scientific">Lactiplantibacillus pentosus</name>
    <name type="common">Lactobacillus pentosus</name>
    <dbReference type="NCBI Taxonomy" id="1589"/>
    <lineage>
        <taxon>Bacteria</taxon>
        <taxon>Bacillati</taxon>
        <taxon>Bacillota</taxon>
        <taxon>Bacilli</taxon>
        <taxon>Lactobacillales</taxon>
        <taxon>Lactobacillaceae</taxon>
        <taxon>Lactiplantibacillus</taxon>
    </lineage>
</organism>
<evidence type="ECO:0000313" key="2">
    <source>
        <dbReference type="EMBL" id="PRO90713.1"/>
    </source>
</evidence>
<reference evidence="2 5" key="1">
    <citation type="submission" date="2018-03" db="EMBL/GenBank/DDBJ databases">
        <title>Draft Genome Sequences of six Lactobacillus pentosus Strains Isolated from Brines of Traditionally Fermented Spanish-Style Green Table Olives.</title>
        <authorList>
            <person name="Calero-Delgado B."/>
            <person name="Martin-Platero A.M."/>
            <person name="Perez-Pulido A.J."/>
            <person name="Benitez-Cabello A."/>
            <person name="Casimiro-Soriguer C.S."/>
            <person name="Martinez-Bueno M."/>
            <person name="Arroyo-Lopez F.N."/>
            <person name="Rodriguez-Gomez F."/>
            <person name="Bautista-Gallego J."/>
            <person name="Garrido-Fernandez A."/>
            <person name="Jimenez-Diaz R."/>
        </authorList>
    </citation>
    <scope>NUCLEOTIDE SEQUENCE [LARGE SCALE GENOMIC DNA]</scope>
    <source>
        <strain evidence="2 5">IG2</strain>
    </source>
</reference>
<dbReference type="OrthoDB" id="9947343at2"/>
<dbReference type="EMBL" id="JAPEQV010000003">
    <property type="protein sequence ID" value="MDF2312104.1"/>
    <property type="molecule type" value="Genomic_DNA"/>
</dbReference>
<dbReference type="EMBL" id="RDCL01000031">
    <property type="protein sequence ID" value="RMW56754.1"/>
    <property type="molecule type" value="Genomic_DNA"/>
</dbReference>
<dbReference type="EMBL" id="RDCJ01000093">
    <property type="protein sequence ID" value="RMW47010.1"/>
    <property type="molecule type" value="Genomic_DNA"/>
</dbReference>
<protein>
    <submittedName>
        <fullName evidence="3">Uncharacterized protein</fullName>
    </submittedName>
</protein>
<dbReference type="GeneID" id="49393193"/>
<dbReference type="Proteomes" id="UP000281061">
    <property type="component" value="Unassembled WGS sequence"/>
</dbReference>
<gene>
    <name evidence="2" type="ORF">C6Y08_16750</name>
    <name evidence="4" type="ORF">D6U17_02540</name>
    <name evidence="3" type="ORF">D6U18_09130</name>
    <name evidence="1" type="ORF">OOJ94_04660</name>
</gene>
<evidence type="ECO:0000313" key="5">
    <source>
        <dbReference type="Proteomes" id="UP000238378"/>
    </source>
</evidence>
<dbReference type="AlphaFoldDB" id="A0A241RM35"/>
<comment type="caution">
    <text evidence="3">The sequence shown here is derived from an EMBL/GenBank/DDBJ whole genome shotgun (WGS) entry which is preliminary data.</text>
</comment>
<evidence type="ECO:0000313" key="6">
    <source>
        <dbReference type="Proteomes" id="UP000276249"/>
    </source>
</evidence>
<dbReference type="Proteomes" id="UP000238378">
    <property type="component" value="Unassembled WGS sequence"/>
</dbReference>
<evidence type="ECO:0000313" key="1">
    <source>
        <dbReference type="EMBL" id="MDF2312104.1"/>
    </source>
</evidence>
<dbReference type="RefSeq" id="WP_050339071.1">
    <property type="nucleotide sequence ID" value="NZ_BJZC01000081.1"/>
</dbReference>
<dbReference type="Proteomes" id="UP000276249">
    <property type="component" value="Unassembled WGS sequence"/>
</dbReference>
<evidence type="ECO:0000313" key="3">
    <source>
        <dbReference type="EMBL" id="RMW47010.1"/>
    </source>
</evidence>
<sequence length="76" mass="8512">MDQSEKSAPSENSKGARQRKYRIISHPWNFQTSMGAVKSQNAFGNRIDANIGFVFAPKQRAQTLAKIPKVKASSRF</sequence>
<evidence type="ECO:0000313" key="7">
    <source>
        <dbReference type="Proteomes" id="UP000281061"/>
    </source>
</evidence>
<proteinExistence type="predicted"/>
<reference evidence="1" key="3">
    <citation type="submission" date="2022-11" db="EMBL/GenBank/DDBJ databases">
        <authorList>
            <person name="Wang Z."/>
        </authorList>
    </citation>
    <scope>NUCLEOTIDE SEQUENCE</scope>
    <source>
        <strain evidence="1">P2000</strain>
    </source>
</reference>
<accession>A0A241RM35</accession>
<keyword evidence="5" id="KW-1185">Reference proteome</keyword>
<reference evidence="6 7" key="2">
    <citation type="submission" date="2018-10" db="EMBL/GenBank/DDBJ databases">
        <title>Genome sequences of five Lactobacillus pentosus strains isolated from brines of traditionally fermented spanish-style green table olives and differences between them.</title>
        <authorList>
            <person name="Jimenez Diaz R."/>
        </authorList>
    </citation>
    <scope>NUCLEOTIDE SEQUENCE [LARGE SCALE GENOMIC DNA]</scope>
    <source>
        <strain evidence="3 6">IG10</strain>
        <strain evidence="4 7">IG8</strain>
    </source>
</reference>